<evidence type="ECO:0000256" key="1">
    <source>
        <dbReference type="ARBA" id="ARBA00022574"/>
    </source>
</evidence>
<organism evidence="5 6">
    <name type="scientific">Acaryochloris marina (strain MBIC 11017)</name>
    <dbReference type="NCBI Taxonomy" id="329726"/>
    <lineage>
        <taxon>Bacteria</taxon>
        <taxon>Bacillati</taxon>
        <taxon>Cyanobacteriota</taxon>
        <taxon>Cyanophyceae</taxon>
        <taxon>Acaryochloridales</taxon>
        <taxon>Acaryochloridaceae</taxon>
        <taxon>Acaryochloris</taxon>
    </lineage>
</organism>
<dbReference type="PROSITE" id="PS50082">
    <property type="entry name" value="WD_REPEATS_2"/>
    <property type="match status" value="12"/>
</dbReference>
<dbReference type="Pfam" id="PF00400">
    <property type="entry name" value="WD40"/>
    <property type="match status" value="12"/>
</dbReference>
<dbReference type="InterPro" id="IPR019734">
    <property type="entry name" value="TPR_rpt"/>
</dbReference>
<feature type="repeat" description="WD" evidence="3">
    <location>
        <begin position="1416"/>
        <end position="1457"/>
    </location>
</feature>
<dbReference type="STRING" id="329726.AM1_4732"/>
<dbReference type="Pfam" id="PF20703">
    <property type="entry name" value="nSTAND1"/>
    <property type="match status" value="1"/>
</dbReference>
<feature type="repeat" description="WD" evidence="3">
    <location>
        <begin position="1038"/>
        <end position="1079"/>
    </location>
</feature>
<dbReference type="SMART" id="SM00028">
    <property type="entry name" value="TPR"/>
    <property type="match status" value="2"/>
</dbReference>
<dbReference type="eggNOG" id="COG1672">
    <property type="taxonomic scope" value="Bacteria"/>
</dbReference>
<keyword evidence="2" id="KW-0677">Repeat</keyword>
<dbReference type="InterPro" id="IPR049052">
    <property type="entry name" value="nSTAND1"/>
</dbReference>
<dbReference type="InterPro" id="IPR020472">
    <property type="entry name" value="WD40_PAC1"/>
</dbReference>
<gene>
    <name evidence="5" type="ordered locus">AM1_4732</name>
</gene>
<keyword evidence="6" id="KW-1185">Reference proteome</keyword>
<dbReference type="PANTHER" id="PTHR44129">
    <property type="entry name" value="WD REPEAT-CONTAINING PROTEIN POP1"/>
    <property type="match status" value="1"/>
</dbReference>
<dbReference type="Gene3D" id="1.25.40.10">
    <property type="entry name" value="Tetratricopeptide repeat domain"/>
    <property type="match status" value="1"/>
</dbReference>
<feature type="repeat" description="WD" evidence="3">
    <location>
        <begin position="1079"/>
        <end position="1120"/>
    </location>
</feature>
<dbReference type="InterPro" id="IPR015943">
    <property type="entry name" value="WD40/YVTN_repeat-like_dom_sf"/>
</dbReference>
<dbReference type="eggNOG" id="COG0457">
    <property type="taxonomic scope" value="Bacteria"/>
</dbReference>
<dbReference type="PRINTS" id="PR00320">
    <property type="entry name" value="GPROTEINBRPT"/>
</dbReference>
<dbReference type="SUPFAM" id="SSF48452">
    <property type="entry name" value="TPR-like"/>
    <property type="match status" value="1"/>
</dbReference>
<dbReference type="InterPro" id="IPR036322">
    <property type="entry name" value="WD40_repeat_dom_sf"/>
</dbReference>
<dbReference type="Gene3D" id="3.40.50.300">
    <property type="entry name" value="P-loop containing nucleotide triphosphate hydrolases"/>
    <property type="match status" value="1"/>
</dbReference>
<feature type="repeat" description="WD" evidence="3">
    <location>
        <begin position="1375"/>
        <end position="1416"/>
    </location>
</feature>
<feature type="repeat" description="WD" evidence="3">
    <location>
        <begin position="1161"/>
        <end position="1202"/>
    </location>
</feature>
<dbReference type="InterPro" id="IPR001680">
    <property type="entry name" value="WD40_rpt"/>
</dbReference>
<dbReference type="OrthoDB" id="434800at2"/>
<name>B0C1G9_ACAM1</name>
<dbReference type="InterPro" id="IPR050349">
    <property type="entry name" value="WD_LIS1/nudF_dynein_reg"/>
</dbReference>
<feature type="repeat" description="WD" evidence="3">
    <location>
        <begin position="1341"/>
        <end position="1375"/>
    </location>
</feature>
<feature type="repeat" description="WD" evidence="3">
    <location>
        <begin position="1535"/>
        <end position="1576"/>
    </location>
</feature>
<sequence>MSLEFDWSQIDLGIYAQPLREMSRILQFSQGEFTLVLAICNSVSLRRLLVQELRTEHSSSFELAILPKDEERLLQFILQQARKTSPPALMVEGLEEHTSVEELLTATNVVREEFRQFDFPLVLWLTDESLQIMIRLASDLFSWADTISFPLPIEPLYDSVETVADQILAQDLHQQGTVDDTVKGSQKNELRLILNDLAERRSQLSAEQIATVDLVQGYWAVSTGDRESAKTCFESVLGYRKAHGSEAAYQSGEIGILYFRMARCAADPSLYWWRNRWDWRQAQELMELSLGAFEQGQRQDLVARFMGDLCEILRQQAKWDELQKITQQALTFHQTKAFIAESQQLNVGAAEGRTQITARKTYPEIYLARDYGYLAEVALHCQQWDQAVQHSQKALEILEQADIQHVPRQALYRLLLAKAYQHQGNLESAIASLELCEESDPQRDPQLQIDICDCLAQLYRQKGNVVRAFQFEQQKRWIQYQYKFVPFSMRLLYAIQHSDEFEFKLPALRATTQIFDPIPTENQPLESLERQVTSAGRLQDLEAVIRLILRSDIRLMVLYGQSGVGKSSLIRSSLLPKLRQQRIETQRIAPILINRYTDWQSVAIHGLESFAEEESLASVMATSVTSDAEQADDQKESFAGLVNRLVALSKGNCQVLLIFDQFEEFFFATTLAIREQFWAFLRHCMDSDALHHVKISLSLREDYLHTLLECERLEANNETSADALQNILSPRHRYYLGNFSVQRAKKIIYELSQETQFQLEEQLVQELVEDLATEGEVRPVELQVIGTQLQEEGIETLEAYQRQGDKNTFVDRFLRSVVSACGDADAQKLADLILFSLTDAKGTRPLLTRSELLNAIQPLGNGVEKDESRWQQVSTILLKSGVVLELQDQDHIRYQLFHDFIAAFIRETQRPLMVQLEEERERRQGAETKQLRQARFAAVGLGGLAVLAIIAGGIALSMRQAAIKGQQAALRGEKNAQVVASSFAMLNYKAAFFEKDAVIEAVKTGQRLQSEDLDGVVTMQALAAMRDVIYGVREQERLLGHSSAVRSVTYSPDGKTIASASDDKTVKLWSADGKELQTLKGHSDLVNSVTYSPDGKTIATASNDATVKLWSADGKELQTLKGHSDLVNSVTYSPDSKTIATASDDNTVKLWSADGKELQTLKGHSAPVRSVTYSPDGKTIATASSDGTVKLWSADGKELQTLKGHSAPVRSVTYSPDGKTIATASSDGTVKLWILDVEKLLNIACHWLDDYLIREPLLLRDLDVCLRLKPALRAKAIPALLEQAEIAAKQGQITTAVDLFNLAKKWGASLDYDPYTKAKLLDQESFQIRDGISQLTVEALVLSVTYSPDGKIIATASDNGTVKLWSADGKELRTLKGHNAAVWGVTYSPDGKTIATASDDGTVKLWSADGKEVQTLKGHSGSVRSVTYSPDGKTIATASFDGTVKLWSADGKELQTLKGHSAVTYSPDGKTIATASNYETVKLWSADGKELQTLKGHSAPVRSVTYSPDGKTIATASDDQTVTLWSTDGKELQTLKGHSAPVRSVTYSPDGKTIATASNDETVKLWSADGKELQTLKGHSNRVLSVTYSPDGNTIATASSDRTVKLWEP</sequence>
<dbReference type="Gene3D" id="2.130.10.10">
    <property type="entry name" value="YVTN repeat-like/Quinoprotein amine dehydrogenase"/>
    <property type="match status" value="5"/>
</dbReference>
<feature type="domain" description="Novel STAND NTPase 1" evidence="4">
    <location>
        <begin position="536"/>
        <end position="857"/>
    </location>
</feature>
<dbReference type="RefSeq" id="WP_012164989.1">
    <property type="nucleotide sequence ID" value="NC_009925.1"/>
</dbReference>
<feature type="repeat" description="WD" evidence="3">
    <location>
        <begin position="1462"/>
        <end position="1494"/>
    </location>
</feature>
<feature type="repeat" description="WD" evidence="3">
    <location>
        <begin position="1120"/>
        <end position="1161"/>
    </location>
</feature>
<dbReference type="SUPFAM" id="SSF50978">
    <property type="entry name" value="WD40 repeat-like"/>
    <property type="match status" value="2"/>
</dbReference>
<dbReference type="Pfam" id="PF13424">
    <property type="entry name" value="TPR_12"/>
    <property type="match status" value="1"/>
</dbReference>
<evidence type="ECO:0000256" key="2">
    <source>
        <dbReference type="ARBA" id="ARBA00022737"/>
    </source>
</evidence>
<evidence type="ECO:0000313" key="6">
    <source>
        <dbReference type="Proteomes" id="UP000000268"/>
    </source>
</evidence>
<dbReference type="InterPro" id="IPR011990">
    <property type="entry name" value="TPR-like_helical_dom_sf"/>
</dbReference>
<evidence type="ECO:0000259" key="4">
    <source>
        <dbReference type="Pfam" id="PF20703"/>
    </source>
</evidence>
<reference evidence="5 6" key="1">
    <citation type="journal article" date="2008" name="Proc. Natl. Acad. Sci. U.S.A.">
        <title>Niche adaptation and genome expansion in the chlorophyll d-producing cyanobacterium Acaryochloris marina.</title>
        <authorList>
            <person name="Swingley W.D."/>
            <person name="Chen M."/>
            <person name="Cheung P.C."/>
            <person name="Conrad A.L."/>
            <person name="Dejesa L.C."/>
            <person name="Hao J."/>
            <person name="Honchak B.M."/>
            <person name="Karbach L.E."/>
            <person name="Kurdoglu A."/>
            <person name="Lahiri S."/>
            <person name="Mastrian S.D."/>
            <person name="Miyashita H."/>
            <person name="Page L."/>
            <person name="Ramakrishna P."/>
            <person name="Satoh S."/>
            <person name="Sattley W.M."/>
            <person name="Shimada Y."/>
            <person name="Taylor H.L."/>
            <person name="Tomo T."/>
            <person name="Tsuchiya T."/>
            <person name="Wang Z.T."/>
            <person name="Raymond J."/>
            <person name="Mimuro M."/>
            <person name="Blankenship R.E."/>
            <person name="Touchman J.W."/>
        </authorList>
    </citation>
    <scope>NUCLEOTIDE SEQUENCE [LARGE SCALE GENOMIC DNA]</scope>
    <source>
        <strain evidence="6">MBIC 11017</strain>
    </source>
</reference>
<dbReference type="SUPFAM" id="SSF52540">
    <property type="entry name" value="P-loop containing nucleoside triphosphate hydrolases"/>
    <property type="match status" value="1"/>
</dbReference>
<feature type="repeat" description="WD" evidence="3">
    <location>
        <begin position="1202"/>
        <end position="1233"/>
    </location>
</feature>
<feature type="repeat" description="WD" evidence="3">
    <location>
        <begin position="1576"/>
        <end position="1609"/>
    </location>
</feature>
<dbReference type="KEGG" id="amr:AM1_4732"/>
<accession>B0C1G9</accession>
<dbReference type="HOGENOM" id="CLU_002352_2_0_3"/>
<protein>
    <submittedName>
        <fullName evidence="5">WD-repeat protein</fullName>
    </submittedName>
</protein>
<dbReference type="EMBL" id="CP000828">
    <property type="protein sequence ID" value="ABW29704.1"/>
    <property type="molecule type" value="Genomic_DNA"/>
</dbReference>
<dbReference type="PROSITE" id="PS50294">
    <property type="entry name" value="WD_REPEATS_REGION"/>
    <property type="match status" value="11"/>
</dbReference>
<dbReference type="SMART" id="SM00320">
    <property type="entry name" value="WD40"/>
    <property type="match status" value="12"/>
</dbReference>
<keyword evidence="1 3" id="KW-0853">WD repeat</keyword>
<dbReference type="eggNOG" id="COG2319">
    <property type="taxonomic scope" value="Bacteria"/>
</dbReference>
<feature type="repeat" description="WD" evidence="3">
    <location>
        <begin position="1494"/>
        <end position="1535"/>
    </location>
</feature>
<evidence type="ECO:0000313" key="5">
    <source>
        <dbReference type="EMBL" id="ABW29704.1"/>
    </source>
</evidence>
<proteinExistence type="predicted"/>
<dbReference type="InterPro" id="IPR027417">
    <property type="entry name" value="P-loop_NTPase"/>
</dbReference>
<evidence type="ECO:0000256" key="3">
    <source>
        <dbReference type="PROSITE-ProRule" id="PRU00221"/>
    </source>
</evidence>
<dbReference type="Proteomes" id="UP000000268">
    <property type="component" value="Chromosome"/>
</dbReference>
<dbReference type="CDD" id="cd00200">
    <property type="entry name" value="WD40"/>
    <property type="match status" value="2"/>
</dbReference>